<feature type="domain" description="NodB homology" evidence="5">
    <location>
        <begin position="242"/>
        <end position="417"/>
    </location>
</feature>
<dbReference type="Proteomes" id="UP000546970">
    <property type="component" value="Unassembled WGS sequence"/>
</dbReference>
<dbReference type="PANTHER" id="PTHR10587:SF133">
    <property type="entry name" value="CHITIN DEACETYLASE 1-RELATED"/>
    <property type="match status" value="1"/>
</dbReference>
<dbReference type="PROSITE" id="PS51677">
    <property type="entry name" value="NODB"/>
    <property type="match status" value="1"/>
</dbReference>
<dbReference type="PANTHER" id="PTHR10587">
    <property type="entry name" value="GLYCOSYL TRANSFERASE-RELATED"/>
    <property type="match status" value="1"/>
</dbReference>
<feature type="region of interest" description="Disordered" evidence="3">
    <location>
        <begin position="1"/>
        <end position="59"/>
    </location>
</feature>
<accession>A0A7X9UA84</accession>
<dbReference type="GO" id="GO:0016810">
    <property type="term" value="F:hydrolase activity, acting on carbon-nitrogen (but not peptide) bonds"/>
    <property type="evidence" value="ECO:0007669"/>
    <property type="project" value="InterPro"/>
</dbReference>
<keyword evidence="4" id="KW-1133">Transmembrane helix</keyword>
<evidence type="ECO:0000256" key="3">
    <source>
        <dbReference type="SAM" id="MobiDB-lite"/>
    </source>
</evidence>
<gene>
    <name evidence="6" type="ORF">HF320_00490</name>
</gene>
<feature type="transmembrane region" description="Helical" evidence="4">
    <location>
        <begin position="64"/>
        <end position="84"/>
    </location>
</feature>
<evidence type="ECO:0000313" key="6">
    <source>
        <dbReference type="EMBL" id="NMF54819.1"/>
    </source>
</evidence>
<dbReference type="CDD" id="cd10917">
    <property type="entry name" value="CE4_NodB_like_6s_7s"/>
    <property type="match status" value="1"/>
</dbReference>
<keyword evidence="7" id="KW-1185">Reference proteome</keyword>
<keyword evidence="1" id="KW-0479">Metal-binding</keyword>
<comment type="caution">
    <text evidence="6">The sequence shown here is derived from an EMBL/GenBank/DDBJ whole genome shotgun (WGS) entry which is preliminary data.</text>
</comment>
<dbReference type="SUPFAM" id="SSF88713">
    <property type="entry name" value="Glycoside hydrolase/deacetylase"/>
    <property type="match status" value="1"/>
</dbReference>
<dbReference type="InterPro" id="IPR050248">
    <property type="entry name" value="Polysacc_deacetylase_ArnD"/>
</dbReference>
<evidence type="ECO:0000256" key="4">
    <source>
        <dbReference type="SAM" id="Phobius"/>
    </source>
</evidence>
<dbReference type="InterPro" id="IPR011330">
    <property type="entry name" value="Glyco_hydro/deAcase_b/a-brl"/>
</dbReference>
<dbReference type="Gene3D" id="3.20.20.370">
    <property type="entry name" value="Glycoside hydrolase/deacetylase"/>
    <property type="match status" value="1"/>
</dbReference>
<keyword evidence="4" id="KW-0812">Transmembrane</keyword>
<dbReference type="GO" id="GO:0046872">
    <property type="term" value="F:metal ion binding"/>
    <property type="evidence" value="ECO:0007669"/>
    <property type="project" value="UniProtKB-KW"/>
</dbReference>
<reference evidence="6 7" key="1">
    <citation type="submission" date="2020-04" db="EMBL/GenBank/DDBJ databases">
        <title>Collinsella sp. KGMB02528 nov., an anaerobic actinobacterium isolated from human feces.</title>
        <authorList>
            <person name="Han K.-I."/>
            <person name="Eom M.K."/>
            <person name="Kim J.-S."/>
            <person name="Lee K.C."/>
            <person name="Suh M.K."/>
            <person name="Park S.-H."/>
            <person name="Lee J.H."/>
            <person name="Kang S.W."/>
            <person name="Park J.-E."/>
            <person name="Oh B.S."/>
            <person name="Yu S.Y."/>
            <person name="Choi S.-H."/>
            <person name="Lee D.H."/>
            <person name="Yoon H."/>
            <person name="Kim B.-Y."/>
            <person name="Lee J.H."/>
            <person name="Lee J.-S."/>
        </authorList>
    </citation>
    <scope>NUCLEOTIDE SEQUENCE [LARGE SCALE GENOMIC DNA]</scope>
    <source>
        <strain evidence="6 7">KGMB02528</strain>
    </source>
</reference>
<proteinExistence type="predicted"/>
<evidence type="ECO:0000256" key="1">
    <source>
        <dbReference type="ARBA" id="ARBA00022723"/>
    </source>
</evidence>
<evidence type="ECO:0000259" key="5">
    <source>
        <dbReference type="PROSITE" id="PS51677"/>
    </source>
</evidence>
<keyword evidence="2" id="KW-0378">Hydrolase</keyword>
<dbReference type="GO" id="GO:0016020">
    <property type="term" value="C:membrane"/>
    <property type="evidence" value="ECO:0007669"/>
    <property type="project" value="TreeGrafter"/>
</dbReference>
<protein>
    <submittedName>
        <fullName evidence="6">Polysaccharide deacetylase family protein</fullName>
    </submittedName>
</protein>
<dbReference type="Pfam" id="PF01522">
    <property type="entry name" value="Polysacc_deac_1"/>
    <property type="match status" value="1"/>
</dbReference>
<dbReference type="GO" id="GO:0005975">
    <property type="term" value="P:carbohydrate metabolic process"/>
    <property type="evidence" value="ECO:0007669"/>
    <property type="project" value="InterPro"/>
</dbReference>
<organism evidence="6 7">
    <name type="scientific">Collinsella acetigenes</name>
    <dbReference type="NCBI Taxonomy" id="2713419"/>
    <lineage>
        <taxon>Bacteria</taxon>
        <taxon>Bacillati</taxon>
        <taxon>Actinomycetota</taxon>
        <taxon>Coriobacteriia</taxon>
        <taxon>Coriobacteriales</taxon>
        <taxon>Coriobacteriaceae</taxon>
        <taxon>Collinsella</taxon>
    </lineage>
</organism>
<keyword evidence="4" id="KW-0472">Membrane</keyword>
<evidence type="ECO:0000313" key="7">
    <source>
        <dbReference type="Proteomes" id="UP000546970"/>
    </source>
</evidence>
<dbReference type="InterPro" id="IPR002509">
    <property type="entry name" value="NODB_dom"/>
</dbReference>
<name>A0A7X9UA84_9ACTN</name>
<dbReference type="EMBL" id="JABBCP010000001">
    <property type="protein sequence ID" value="NMF54819.1"/>
    <property type="molecule type" value="Genomic_DNA"/>
</dbReference>
<dbReference type="RefSeq" id="WP_169276606.1">
    <property type="nucleotide sequence ID" value="NZ_JABBCP010000001.1"/>
</dbReference>
<dbReference type="AlphaFoldDB" id="A0A7X9UA84"/>
<sequence>MPQYTTSYSTHKKRPTYRHAPVGQQLPSSARRRAKKPGATYLHHTQGFGRSNRRRNMRPNKRNPYAFIAVGCAFLLFVAAVIGYTNRTVDVELNGSTVQVRINSTIEQLIDSQNIEVRAGNLLAVDDSVLTKRGGEKISVKLGKKQIENSKLSSIKLTGGEKLTIANGRDTYEEHDIKAATIQPAISFEGSGAIQYVKTWGEAGRSEVWTGKTSGKTQDRGVVKKPVNAVVACASVKPKSGKYVALTFNSAPSKYTDQILEILKEKGITATFFLSSDNASTYAGQARAIADAGCEVGLYASLGDKTGDSLRNALAKGLDAVSSATGDKTALVRSADGRMSEEQWATAMDLMGAAVSWSFDSGDWLRPGVESVVETVTASVSNGNIVSMTDNDETSAQTVEALPQIIDRLLADGYTFVTLDDLIATDKDLRGAIDLSQASMPKGAALPALPAQSDDDADATTE</sequence>
<evidence type="ECO:0000256" key="2">
    <source>
        <dbReference type="ARBA" id="ARBA00022801"/>
    </source>
</evidence>